<protein>
    <submittedName>
        <fullName evidence="1">Uncharacterized protein</fullName>
    </submittedName>
</protein>
<comment type="caution">
    <text evidence="1">The sequence shown here is derived from an EMBL/GenBank/DDBJ whole genome shotgun (WGS) entry which is preliminary data.</text>
</comment>
<name>A0A815K4L4_9BILA</name>
<dbReference type="Proteomes" id="UP000663845">
    <property type="component" value="Unassembled WGS sequence"/>
</dbReference>
<evidence type="ECO:0000313" key="2">
    <source>
        <dbReference type="EMBL" id="CAF3836339.1"/>
    </source>
</evidence>
<organism evidence="1 3">
    <name type="scientific">Adineta steineri</name>
    <dbReference type="NCBI Taxonomy" id="433720"/>
    <lineage>
        <taxon>Eukaryota</taxon>
        <taxon>Metazoa</taxon>
        <taxon>Spiralia</taxon>
        <taxon>Gnathifera</taxon>
        <taxon>Rotifera</taxon>
        <taxon>Eurotatoria</taxon>
        <taxon>Bdelloidea</taxon>
        <taxon>Adinetida</taxon>
        <taxon>Adinetidae</taxon>
        <taxon>Adineta</taxon>
    </lineage>
</organism>
<evidence type="ECO:0000313" key="3">
    <source>
        <dbReference type="Proteomes" id="UP000663845"/>
    </source>
</evidence>
<dbReference type="EMBL" id="CAJNOG010000973">
    <property type="protein sequence ID" value="CAF1390976.1"/>
    <property type="molecule type" value="Genomic_DNA"/>
</dbReference>
<dbReference type="AlphaFoldDB" id="A0A815K4L4"/>
<evidence type="ECO:0000313" key="1">
    <source>
        <dbReference type="EMBL" id="CAF1390976.1"/>
    </source>
</evidence>
<sequence length="197" mass="20499">MALAVGNQDGIDDGAHHLINTRQSTCDSGCFGMCINRCTNCTLANCVVRGKLDLCRVGTVNGGNLTLDNIIVHGDLISRSSGGNLFQIVFGNVSVNTFNATGNMNLHNINGRPSVYGGNLSIRNVTVDGNFTVGATVPEGNCPGTLSKVVDIMGGGSISCDKCPYGCGVDTVNGVLTVSCRLPLGCDCRAYCRNCSK</sequence>
<proteinExistence type="predicted"/>
<dbReference type="Proteomes" id="UP000663844">
    <property type="component" value="Unassembled WGS sequence"/>
</dbReference>
<dbReference type="EMBL" id="CAJOAZ010001614">
    <property type="protein sequence ID" value="CAF3836339.1"/>
    <property type="molecule type" value="Genomic_DNA"/>
</dbReference>
<gene>
    <name evidence="1" type="ORF">JYZ213_LOCUS37207</name>
    <name evidence="2" type="ORF">OXD698_LOCUS20388</name>
</gene>
<accession>A0A815K4L4</accession>
<reference evidence="1" key="1">
    <citation type="submission" date="2021-02" db="EMBL/GenBank/DDBJ databases">
        <authorList>
            <person name="Nowell W R."/>
        </authorList>
    </citation>
    <scope>NUCLEOTIDE SEQUENCE</scope>
</reference>